<protein>
    <recommendedName>
        <fullName evidence="3 5">Regulatory protein RecX</fullName>
    </recommendedName>
</protein>
<organism evidence="9 10">
    <name type="scientific">Lachnospira intestinalis</name>
    <dbReference type="NCBI Taxonomy" id="3133158"/>
    <lineage>
        <taxon>Bacteria</taxon>
        <taxon>Bacillati</taxon>
        <taxon>Bacillota</taxon>
        <taxon>Clostridia</taxon>
        <taxon>Lachnospirales</taxon>
        <taxon>Lachnospiraceae</taxon>
        <taxon>Lachnospira</taxon>
    </lineage>
</organism>
<evidence type="ECO:0000256" key="4">
    <source>
        <dbReference type="ARBA" id="ARBA00022490"/>
    </source>
</evidence>
<comment type="similarity">
    <text evidence="2 5">Belongs to the RecX family.</text>
</comment>
<dbReference type="InterPro" id="IPR003783">
    <property type="entry name" value="Regulatory_RecX"/>
</dbReference>
<evidence type="ECO:0000259" key="6">
    <source>
        <dbReference type="Pfam" id="PF02631"/>
    </source>
</evidence>
<comment type="function">
    <text evidence="5">Modulates RecA activity.</text>
</comment>
<dbReference type="HAMAP" id="MF_01114">
    <property type="entry name" value="RecX"/>
    <property type="match status" value="1"/>
</dbReference>
<dbReference type="InterPro" id="IPR053924">
    <property type="entry name" value="RecX_HTH_2nd"/>
</dbReference>
<comment type="caution">
    <text evidence="9">The sequence shown here is derived from an EMBL/GenBank/DDBJ whole genome shotgun (WGS) entry which is preliminary data.</text>
</comment>
<feature type="domain" description="RecX first three-helical" evidence="8">
    <location>
        <begin position="63"/>
        <end position="98"/>
    </location>
</feature>
<gene>
    <name evidence="5" type="primary">recX</name>
    <name evidence="9" type="ORF">WMO37_03815</name>
</gene>
<dbReference type="Gene3D" id="1.10.10.10">
    <property type="entry name" value="Winged helix-like DNA-binding domain superfamily/Winged helix DNA-binding domain"/>
    <property type="match status" value="3"/>
</dbReference>
<comment type="subcellular location">
    <subcellularLocation>
        <location evidence="1 5">Cytoplasm</location>
    </subcellularLocation>
</comment>
<proteinExistence type="inferred from homology"/>
<evidence type="ECO:0000259" key="8">
    <source>
        <dbReference type="Pfam" id="PF21982"/>
    </source>
</evidence>
<evidence type="ECO:0000256" key="1">
    <source>
        <dbReference type="ARBA" id="ARBA00004496"/>
    </source>
</evidence>
<dbReference type="PANTHER" id="PTHR33602">
    <property type="entry name" value="REGULATORY PROTEIN RECX FAMILY PROTEIN"/>
    <property type="match status" value="1"/>
</dbReference>
<sequence length="211" mass="24782">MEQIVTKIEELSGRRRLVYINGEQAFALYSTEVRRYGIAEGKALAQEDLEQLRTELLDKRAVKRAMYLLQAKDYTEKELTEKLQRDFYPQESVEGALAYVRHFGYLSDERFAQMYVQFKGQKKSRKQIELFLQKKGISRELIDQACEEYYGQNEDSELEQILVQMRRKAAGKLPLSYEEKMKLMGSFYRKGFQSDSIKKALDIVVSECEHD</sequence>
<keyword evidence="4 5" id="KW-0963">Cytoplasm</keyword>
<evidence type="ECO:0000256" key="5">
    <source>
        <dbReference type="HAMAP-Rule" id="MF_01114"/>
    </source>
</evidence>
<dbReference type="InterPro" id="IPR053926">
    <property type="entry name" value="RecX_HTH_1st"/>
</dbReference>
<dbReference type="InterPro" id="IPR053925">
    <property type="entry name" value="RecX_HTH_3rd"/>
</dbReference>
<evidence type="ECO:0000256" key="3">
    <source>
        <dbReference type="ARBA" id="ARBA00018111"/>
    </source>
</evidence>
<accession>A0ABV1H367</accession>
<keyword evidence="10" id="KW-1185">Reference proteome</keyword>
<name>A0ABV1H367_9FIRM</name>
<dbReference type="InterPro" id="IPR036388">
    <property type="entry name" value="WH-like_DNA-bd_sf"/>
</dbReference>
<evidence type="ECO:0000259" key="7">
    <source>
        <dbReference type="Pfam" id="PF21981"/>
    </source>
</evidence>
<evidence type="ECO:0000256" key="2">
    <source>
        <dbReference type="ARBA" id="ARBA00009695"/>
    </source>
</evidence>
<evidence type="ECO:0000313" key="9">
    <source>
        <dbReference type="EMBL" id="MEQ2554144.1"/>
    </source>
</evidence>
<feature type="domain" description="RecX second three-helical" evidence="6">
    <location>
        <begin position="107"/>
        <end position="145"/>
    </location>
</feature>
<dbReference type="EMBL" id="JBBMFS010000002">
    <property type="protein sequence ID" value="MEQ2554144.1"/>
    <property type="molecule type" value="Genomic_DNA"/>
</dbReference>
<reference evidence="9" key="1">
    <citation type="submission" date="2024-03" db="EMBL/GenBank/DDBJ databases">
        <title>Human intestinal bacterial collection.</title>
        <authorList>
            <person name="Pauvert C."/>
            <person name="Hitch T.C.A."/>
            <person name="Clavel T."/>
        </authorList>
    </citation>
    <scope>NUCLEOTIDE SEQUENCE [LARGE SCALE GENOMIC DNA]</scope>
    <source>
        <strain evidence="9">CLA-AA-H89B</strain>
    </source>
</reference>
<feature type="domain" description="RecX third three-helical" evidence="7">
    <location>
        <begin position="155"/>
        <end position="201"/>
    </location>
</feature>
<dbReference type="Pfam" id="PF02631">
    <property type="entry name" value="RecX_HTH2"/>
    <property type="match status" value="1"/>
</dbReference>
<dbReference type="PANTHER" id="PTHR33602:SF1">
    <property type="entry name" value="REGULATORY PROTEIN RECX FAMILY PROTEIN"/>
    <property type="match status" value="1"/>
</dbReference>
<evidence type="ECO:0000313" key="10">
    <source>
        <dbReference type="Proteomes" id="UP001546774"/>
    </source>
</evidence>
<dbReference type="Proteomes" id="UP001546774">
    <property type="component" value="Unassembled WGS sequence"/>
</dbReference>
<dbReference type="Pfam" id="PF21982">
    <property type="entry name" value="RecX_HTH1"/>
    <property type="match status" value="1"/>
</dbReference>
<dbReference type="Pfam" id="PF21981">
    <property type="entry name" value="RecX_HTH3"/>
    <property type="match status" value="1"/>
</dbReference>